<dbReference type="Proteomes" id="UP000229336">
    <property type="component" value="Unassembled WGS sequence"/>
</dbReference>
<comment type="caution">
    <text evidence="2">The sequence shown here is derived from an EMBL/GenBank/DDBJ whole genome shotgun (WGS) entry which is preliminary data.</text>
</comment>
<dbReference type="PROSITE" id="PS51440">
    <property type="entry name" value="TIM_2"/>
    <property type="match status" value="1"/>
</dbReference>
<organism evidence="2 3">
    <name type="scientific">Candidatus Shapirobacteria bacterium CG_4_10_14_0_2_um_filter_40_12</name>
    <dbReference type="NCBI Taxonomy" id="1974871"/>
    <lineage>
        <taxon>Bacteria</taxon>
        <taxon>Candidatus Shapironibacteriota</taxon>
    </lineage>
</organism>
<evidence type="ECO:0000313" key="3">
    <source>
        <dbReference type="Proteomes" id="UP000229336"/>
    </source>
</evidence>
<proteinExistence type="predicted"/>
<reference evidence="3" key="1">
    <citation type="submission" date="2017-09" db="EMBL/GenBank/DDBJ databases">
        <title>Depth-based differentiation of microbial function through sediment-hosted aquifers and enrichment of novel symbionts in the deep terrestrial subsurface.</title>
        <authorList>
            <person name="Probst A.J."/>
            <person name="Ladd B."/>
            <person name="Jarett J.K."/>
            <person name="Geller-Mcgrath D.E."/>
            <person name="Sieber C.M.K."/>
            <person name="Emerson J.B."/>
            <person name="Anantharaman K."/>
            <person name="Thomas B.C."/>
            <person name="Malmstrom R."/>
            <person name="Stieglmeier M."/>
            <person name="Klingl A."/>
            <person name="Woyke T."/>
            <person name="Ryan C.M."/>
            <person name="Banfield J.F."/>
        </authorList>
    </citation>
    <scope>NUCLEOTIDE SEQUENCE [LARGE SCALE GENOMIC DNA]</scope>
</reference>
<protein>
    <submittedName>
        <fullName evidence="2">Uncharacterized protein</fullName>
    </submittedName>
</protein>
<keyword evidence="1" id="KW-0413">Isomerase</keyword>
<evidence type="ECO:0000313" key="2">
    <source>
        <dbReference type="EMBL" id="PIZ57838.1"/>
    </source>
</evidence>
<dbReference type="NCBIfam" id="NF003302">
    <property type="entry name" value="PRK04302.1"/>
    <property type="match status" value="1"/>
</dbReference>
<dbReference type="Pfam" id="PF00121">
    <property type="entry name" value="TIM"/>
    <property type="match status" value="1"/>
</dbReference>
<evidence type="ECO:0000256" key="1">
    <source>
        <dbReference type="ARBA" id="ARBA00023235"/>
    </source>
</evidence>
<dbReference type="AlphaFoldDB" id="A0A2M7TRD8"/>
<dbReference type="InterPro" id="IPR000652">
    <property type="entry name" value="Triosephosphate_isomerase"/>
</dbReference>
<dbReference type="InterPro" id="IPR035990">
    <property type="entry name" value="TIM_sf"/>
</dbReference>
<dbReference type="SUPFAM" id="SSF51351">
    <property type="entry name" value="Triosephosphate isomerase (TIM)"/>
    <property type="match status" value="1"/>
</dbReference>
<accession>A0A2M7TRD8</accession>
<dbReference type="GO" id="GO:0004807">
    <property type="term" value="F:triose-phosphate isomerase activity"/>
    <property type="evidence" value="ECO:0007669"/>
    <property type="project" value="InterPro"/>
</dbReference>
<gene>
    <name evidence="2" type="ORF">COY20_04640</name>
</gene>
<dbReference type="InterPro" id="IPR013785">
    <property type="entry name" value="Aldolase_TIM"/>
</dbReference>
<name>A0A2M7TRD8_9BACT</name>
<dbReference type="Gene3D" id="3.20.20.70">
    <property type="entry name" value="Aldolase class I"/>
    <property type="match status" value="1"/>
</dbReference>
<dbReference type="EMBL" id="PFNX01000084">
    <property type="protein sequence ID" value="PIZ57838.1"/>
    <property type="molecule type" value="Genomic_DNA"/>
</dbReference>
<sequence length="219" mass="23711">MILVNFKIYSETFGDGAIKLAKIVKDIGDKYKIRTIVTTSALDALRISRETGVEVWLQNVDQYSDGKHSGFISPKQALALDIKGSLLNHSEHSVPKGTVLKIIKNNPPGFTLCCCVKSPSQAEKWVIKAKPDYVLFEPPELIASENESVATKNPQSIQKLATLCQDLPLIVGAGVKNREDVEISLKMGAKAVMLSSAFVLSDDPRAVLSGIASGFNAII</sequence>